<evidence type="ECO:0000256" key="2">
    <source>
        <dbReference type="SAM" id="MobiDB-lite"/>
    </source>
</evidence>
<protein>
    <recommendedName>
        <fullName evidence="7">TNFR-Cys domain-containing protein</fullName>
    </recommendedName>
</protein>
<evidence type="ECO:0000313" key="5">
    <source>
        <dbReference type="EMBL" id="KAK8884640.1"/>
    </source>
</evidence>
<keyword evidence="3" id="KW-0812">Transmembrane</keyword>
<dbReference type="Proteomes" id="UP001470230">
    <property type="component" value="Unassembled WGS sequence"/>
</dbReference>
<keyword evidence="4" id="KW-0732">Signal</keyword>
<accession>A0ABR2K0J3</accession>
<feature type="signal peptide" evidence="4">
    <location>
        <begin position="1"/>
        <end position="18"/>
    </location>
</feature>
<feature type="region of interest" description="Disordered" evidence="2">
    <location>
        <begin position="1029"/>
        <end position="1056"/>
    </location>
</feature>
<dbReference type="PANTHER" id="PTHR10574:SF365">
    <property type="entry name" value="NETRIN-A-RELATED"/>
    <property type="match status" value="1"/>
</dbReference>
<evidence type="ECO:0000256" key="3">
    <source>
        <dbReference type="SAM" id="Phobius"/>
    </source>
</evidence>
<gene>
    <name evidence="5" type="ORF">M9Y10_043757</name>
</gene>
<dbReference type="InterPro" id="IPR009030">
    <property type="entry name" value="Growth_fac_rcpt_cys_sf"/>
</dbReference>
<keyword evidence="1" id="KW-1015">Disulfide bond</keyword>
<feature type="compositionally biased region" description="Low complexity" evidence="2">
    <location>
        <begin position="1029"/>
        <end position="1045"/>
    </location>
</feature>
<feature type="chain" id="PRO_5046459861" description="TNFR-Cys domain-containing protein" evidence="4">
    <location>
        <begin position="19"/>
        <end position="1113"/>
    </location>
</feature>
<evidence type="ECO:0000256" key="1">
    <source>
        <dbReference type="ARBA" id="ARBA00023157"/>
    </source>
</evidence>
<keyword evidence="3" id="KW-1133">Transmembrane helix</keyword>
<organism evidence="5 6">
    <name type="scientific">Tritrichomonas musculus</name>
    <dbReference type="NCBI Taxonomy" id="1915356"/>
    <lineage>
        <taxon>Eukaryota</taxon>
        <taxon>Metamonada</taxon>
        <taxon>Parabasalia</taxon>
        <taxon>Tritrichomonadida</taxon>
        <taxon>Tritrichomonadidae</taxon>
        <taxon>Tritrichomonas</taxon>
    </lineage>
</organism>
<sequence>MFLTFFIFPIFLQANTSSSNDGSTSDVWFITDNRKKIICDISISSVSVNSKVLYCNNTNIPLENIDGHIFGNQYEIKIKGSSFSNGISVNNTLVNIILDNIKITSPSSFIIDASTVYLFILGDSNSIVSSNDAGIQCSDSFLQIMNATSQDKIKNSLTVSSDKYAGIGGGSSNPNCKGIFIYGGRLIANGGEYGAGIGGGEGSDKANSAGVNKIEILNGDITATGGKYGAGIGGGSGKSESSSKIDSIKISGGKVQAIGGEFSAGIGGGYGISKSSSNVGSIEIIGGEVSAKGGNYGSGIGNGYSSNHEASLVFSITLDTNMIIQNSVDKNAICTTIDATKGQNAKKAIGIGYLSEVQPPSIIEKGSTISCQSDNLICSFSLSDKKCIKPWKCSSNDIENCPKCNVENCDQTNVYCFCEICKEGFTLNNGLCESKSDTTNPDSNSTSCQNSIENCIEFLNDNCHICDKCRPGFSPSKDRSMCVSCAAEDTHCRSYKMQCQCETCDSGFSPDPQNNYKCKPCEILNCAVCNGSDFSLCQQCASGYVKNGENKCEKCSFSEDQKSTEYSCIKFQPNTCTCEKCQLGYFSENGKCYKCQVPNCYECSTGKDRCTSCSSGYKITSQNNNNTNRDGLNGLNGFVVDGEKCEPCNVKNCIAYSVGCSCSSCSSGFVAQNGVCVQSSLPIVTPIPDQNKKIIGIAFCAASQSICNDLQNGWTSQHKQKLFEFITSKLNDIQTSTPMKYGYKMMLKSVNSIESIHSADSNSIISILKGLSNSFNSKEIAVLQFGSMLNQFYDFNAVPIDNAIINIFAVNGYSSEFTSYDIPKVSINGGNLKKVQSIACFFGSLNFNSLIELNQLSMVASTINDNIISIRTNVLLIDSHSVGLTNKMKINTKSFGIIVPETTTSSYSITLTIENNQFSVSTTSNSVAFPISIGKEQTMIITSIKNLIIKLDPLLSKKFDKLTNISFKNDDTTAGQNIFVDFYVQSQWTKVNFKKGIIFEHEIPNEISFPNKPLNFKIRVNKRDKDGNIIYNNDSNNNSNNQNKDGNADKKRKPSGLSDSTIKAIIISFICASSFLILSIFLFFRNKPKVKNNANTVKDSSTPLLHQVFNDGF</sequence>
<proteinExistence type="predicted"/>
<dbReference type="SMART" id="SM00261">
    <property type="entry name" value="FU"/>
    <property type="match status" value="3"/>
</dbReference>
<dbReference type="SUPFAM" id="SSF57184">
    <property type="entry name" value="Growth factor receptor domain"/>
    <property type="match status" value="1"/>
</dbReference>
<dbReference type="EMBL" id="JAPFFF010000008">
    <property type="protein sequence ID" value="KAK8884640.1"/>
    <property type="molecule type" value="Genomic_DNA"/>
</dbReference>
<dbReference type="PANTHER" id="PTHR10574">
    <property type="entry name" value="NETRIN/LAMININ-RELATED"/>
    <property type="match status" value="1"/>
</dbReference>
<evidence type="ECO:0000256" key="4">
    <source>
        <dbReference type="SAM" id="SignalP"/>
    </source>
</evidence>
<dbReference type="InterPro" id="IPR050440">
    <property type="entry name" value="Laminin/Netrin_ECM"/>
</dbReference>
<evidence type="ECO:0008006" key="7">
    <source>
        <dbReference type="Google" id="ProtNLM"/>
    </source>
</evidence>
<name>A0ABR2K0J3_9EUKA</name>
<dbReference type="InterPro" id="IPR006212">
    <property type="entry name" value="Furin_repeat"/>
</dbReference>
<evidence type="ECO:0000313" key="6">
    <source>
        <dbReference type="Proteomes" id="UP001470230"/>
    </source>
</evidence>
<keyword evidence="3" id="KW-0472">Membrane</keyword>
<reference evidence="5 6" key="1">
    <citation type="submission" date="2024-04" db="EMBL/GenBank/DDBJ databases">
        <title>Tritrichomonas musculus Genome.</title>
        <authorList>
            <person name="Alves-Ferreira E."/>
            <person name="Grigg M."/>
            <person name="Lorenzi H."/>
            <person name="Galac M."/>
        </authorList>
    </citation>
    <scope>NUCLEOTIDE SEQUENCE [LARGE SCALE GENOMIC DNA]</scope>
    <source>
        <strain evidence="5 6">EAF2021</strain>
    </source>
</reference>
<dbReference type="Pfam" id="PF18889">
    <property type="entry name" value="Beta_helix_3"/>
    <property type="match status" value="3"/>
</dbReference>
<keyword evidence="6" id="KW-1185">Reference proteome</keyword>
<feature type="transmembrane region" description="Helical" evidence="3">
    <location>
        <begin position="1064"/>
        <end position="1084"/>
    </location>
</feature>
<comment type="caution">
    <text evidence="5">The sequence shown here is derived from an EMBL/GenBank/DDBJ whole genome shotgun (WGS) entry which is preliminary data.</text>
</comment>